<evidence type="ECO:0000313" key="1">
    <source>
        <dbReference type="EMBL" id="AYN58535.1"/>
    </source>
</evidence>
<dbReference type="EMBL" id="MH834619">
    <property type="protein sequence ID" value="AYN58535.1"/>
    <property type="molecule type" value="Genomic_DNA"/>
</dbReference>
<dbReference type="Proteomes" id="UP000273822">
    <property type="component" value="Segment"/>
</dbReference>
<accession>A0A3G2KHT3</accession>
<reference evidence="2" key="1">
    <citation type="submission" date="2018-09" db="EMBL/GenBank/DDBJ databases">
        <authorList>
            <person name="Rimple P.A."/>
            <person name="Stoner T.H."/>
            <person name="Garlena R.A."/>
            <person name="Russell D.A."/>
            <person name="Pope W.H."/>
            <person name="Jacobs-Sera D."/>
            <person name="Hatfull G.F."/>
        </authorList>
    </citation>
    <scope>NUCLEOTIDE SEQUENCE [LARGE SCALE GENOMIC DNA]</scope>
</reference>
<organism evidence="1 2">
    <name type="scientific">Arthrobacter phage Maureen</name>
    <dbReference type="NCBI Taxonomy" id="2419961"/>
    <lineage>
        <taxon>Viruses</taxon>
        <taxon>Duplodnaviria</taxon>
        <taxon>Heunggongvirae</taxon>
        <taxon>Uroviricota</taxon>
        <taxon>Caudoviricetes</taxon>
        <taxon>Casidaviridae</taxon>
        <taxon>Liebevirus</taxon>
        <taxon>Liebevirus liebe</taxon>
        <taxon>Arthrobacter virus Liebe</taxon>
    </lineage>
</organism>
<sequence length="66" mass="7082">MSATHYTAVLEIQRVDTTEGRTDYGKATPGTRDVAEVARVVIRSASLADLRDKIAAHAALVEDVAK</sequence>
<gene>
    <name evidence="1" type="primary">54</name>
    <name evidence="1" type="ORF">PBI_MAUREEN_54</name>
</gene>
<evidence type="ECO:0000313" key="2">
    <source>
        <dbReference type="Proteomes" id="UP000273822"/>
    </source>
</evidence>
<name>A0A3G2KHT3_9CAUD</name>
<proteinExistence type="predicted"/>
<protein>
    <submittedName>
        <fullName evidence="1">Uncharacterized protein</fullName>
    </submittedName>
</protein>